<keyword evidence="9" id="KW-1185">Reference proteome</keyword>
<feature type="active site" description="Proton donor/acceptor" evidence="7">
    <location>
        <position position="184"/>
    </location>
</feature>
<dbReference type="InterPro" id="IPR015942">
    <property type="entry name" value="Asp/Glu/hydantoin_racemase"/>
</dbReference>
<dbReference type="NCBIfam" id="TIGR00067">
    <property type="entry name" value="glut_race"/>
    <property type="match status" value="1"/>
</dbReference>
<dbReference type="InterPro" id="IPR004391">
    <property type="entry name" value="Glu_race"/>
</dbReference>
<gene>
    <name evidence="7 8" type="primary">murI</name>
    <name evidence="8" type="ORF">ACFFLI_02475</name>
</gene>
<feature type="binding site" evidence="7">
    <location>
        <begin position="76"/>
        <end position="77"/>
    </location>
    <ligand>
        <name>substrate</name>
    </ligand>
</feature>
<dbReference type="PROSITE" id="PS00923">
    <property type="entry name" value="ASP_GLU_RACEMASE_1"/>
    <property type="match status" value="1"/>
</dbReference>
<comment type="function">
    <text evidence="7">Provides the (R)-glutamate required for cell wall biosynthesis.</text>
</comment>
<reference evidence="8 9" key="1">
    <citation type="submission" date="2024-09" db="EMBL/GenBank/DDBJ databases">
        <authorList>
            <person name="Sun Q."/>
            <person name="Mori K."/>
        </authorList>
    </citation>
    <scope>NUCLEOTIDE SEQUENCE [LARGE SCALE GENOMIC DNA]</scope>
    <source>
        <strain evidence="8 9">TBRC 4576</strain>
    </source>
</reference>
<evidence type="ECO:0000256" key="5">
    <source>
        <dbReference type="ARBA" id="ARBA00023235"/>
    </source>
</evidence>
<evidence type="ECO:0000256" key="2">
    <source>
        <dbReference type="ARBA" id="ARBA00013090"/>
    </source>
</evidence>
<feature type="binding site" evidence="7">
    <location>
        <begin position="12"/>
        <end position="13"/>
    </location>
    <ligand>
        <name>substrate</name>
    </ligand>
</feature>
<evidence type="ECO:0000256" key="6">
    <source>
        <dbReference type="ARBA" id="ARBA00023316"/>
    </source>
</evidence>
<dbReference type="GO" id="GO:0008881">
    <property type="term" value="F:glutamate racemase activity"/>
    <property type="evidence" value="ECO:0007669"/>
    <property type="project" value="UniProtKB-EC"/>
</dbReference>
<dbReference type="HAMAP" id="MF_00258">
    <property type="entry name" value="Glu_racemase"/>
    <property type="match status" value="1"/>
</dbReference>
<keyword evidence="3 7" id="KW-0133">Cell shape</keyword>
<sequence>MSQRSDPIGVFDSGVGGLSTLRVLAQQLPNEDFVFFGDSANAPYGNKSQVEVQRLSERVVQQLQAVHVKTIVIACNTATSAAKPQLMAAHPELDLLGIEPALKAAVDAGHKRILVLGTALTLSLPKLKAQVARFQGQATIYPQACPGLAELIEHQADAEQVQALLHQLLQPYANQTIDAVVLGCTHYPFVADEIQAELAQLPTVYTGDAGVAANLQRHLQRRQLLNVTPHVQQIQLMSSRKTPAELALYRQLLGLEG</sequence>
<dbReference type="RefSeq" id="WP_137642250.1">
    <property type="nucleotide sequence ID" value="NZ_BJEA01000007.1"/>
</dbReference>
<keyword evidence="6 7" id="KW-0961">Cell wall biogenesis/degradation</keyword>
<dbReference type="InterPro" id="IPR001920">
    <property type="entry name" value="Asp/Glu_race"/>
</dbReference>
<comment type="caution">
    <text evidence="8">The sequence shown here is derived from an EMBL/GenBank/DDBJ whole genome shotgun (WGS) entry which is preliminary data.</text>
</comment>
<dbReference type="EMBL" id="JBHLZY010000005">
    <property type="protein sequence ID" value="MFB9768738.1"/>
    <property type="molecule type" value="Genomic_DNA"/>
</dbReference>
<dbReference type="Proteomes" id="UP001589691">
    <property type="component" value="Unassembled WGS sequence"/>
</dbReference>
<dbReference type="InterPro" id="IPR033134">
    <property type="entry name" value="Asp/Glu_racemase_AS_2"/>
</dbReference>
<evidence type="ECO:0000256" key="1">
    <source>
        <dbReference type="ARBA" id="ARBA00001602"/>
    </source>
</evidence>
<feature type="binding site" evidence="7">
    <location>
        <begin position="44"/>
        <end position="45"/>
    </location>
    <ligand>
        <name>substrate</name>
    </ligand>
</feature>
<evidence type="ECO:0000313" key="8">
    <source>
        <dbReference type="EMBL" id="MFB9768738.1"/>
    </source>
</evidence>
<proteinExistence type="inferred from homology"/>
<comment type="catalytic activity">
    <reaction evidence="1 7">
        <text>L-glutamate = D-glutamate</text>
        <dbReference type="Rhea" id="RHEA:12813"/>
        <dbReference type="ChEBI" id="CHEBI:29985"/>
        <dbReference type="ChEBI" id="CHEBI:29986"/>
        <dbReference type="EC" id="5.1.1.3"/>
    </reaction>
</comment>
<dbReference type="SUPFAM" id="SSF53681">
    <property type="entry name" value="Aspartate/glutamate racemase"/>
    <property type="match status" value="2"/>
</dbReference>
<comment type="similarity">
    <text evidence="7">Belongs to the aspartate/glutamate racemases family.</text>
</comment>
<comment type="pathway">
    <text evidence="7">Cell wall biogenesis; peptidoglycan biosynthesis.</text>
</comment>
<evidence type="ECO:0000313" key="9">
    <source>
        <dbReference type="Proteomes" id="UP001589691"/>
    </source>
</evidence>
<dbReference type="EC" id="5.1.1.3" evidence="2 7"/>
<dbReference type="PANTHER" id="PTHR21198">
    <property type="entry name" value="GLUTAMATE RACEMASE"/>
    <property type="match status" value="1"/>
</dbReference>
<dbReference type="InterPro" id="IPR018187">
    <property type="entry name" value="Asp/Glu_racemase_AS_1"/>
</dbReference>
<keyword evidence="4 7" id="KW-0573">Peptidoglycan synthesis</keyword>
<dbReference type="PANTHER" id="PTHR21198:SF3">
    <property type="entry name" value="GLUTAMATE RACEMASE"/>
    <property type="match status" value="1"/>
</dbReference>
<evidence type="ECO:0000256" key="4">
    <source>
        <dbReference type="ARBA" id="ARBA00022984"/>
    </source>
</evidence>
<dbReference type="PROSITE" id="PS00924">
    <property type="entry name" value="ASP_GLU_RACEMASE_2"/>
    <property type="match status" value="1"/>
</dbReference>
<feature type="active site" description="Proton donor/acceptor" evidence="7">
    <location>
        <position position="75"/>
    </location>
</feature>
<protein>
    <recommendedName>
        <fullName evidence="2 7">Glutamate racemase</fullName>
        <ecNumber evidence="2 7">5.1.1.3</ecNumber>
    </recommendedName>
</protein>
<name>A0ABV5WRZ7_9LACO</name>
<evidence type="ECO:0000256" key="3">
    <source>
        <dbReference type="ARBA" id="ARBA00022960"/>
    </source>
</evidence>
<feature type="binding site" evidence="7">
    <location>
        <begin position="185"/>
        <end position="186"/>
    </location>
    <ligand>
        <name>substrate</name>
    </ligand>
</feature>
<dbReference type="Gene3D" id="3.40.50.1860">
    <property type="match status" value="2"/>
</dbReference>
<accession>A0ABV5WRZ7</accession>
<evidence type="ECO:0000256" key="7">
    <source>
        <dbReference type="HAMAP-Rule" id="MF_00258"/>
    </source>
</evidence>
<keyword evidence="5 7" id="KW-0413">Isomerase</keyword>
<organism evidence="8 9">
    <name type="scientific">Lactiplantibacillus modestisalitolerans</name>
    <dbReference type="NCBI Taxonomy" id="1457219"/>
    <lineage>
        <taxon>Bacteria</taxon>
        <taxon>Bacillati</taxon>
        <taxon>Bacillota</taxon>
        <taxon>Bacilli</taxon>
        <taxon>Lactobacillales</taxon>
        <taxon>Lactobacillaceae</taxon>
        <taxon>Lactiplantibacillus</taxon>
    </lineage>
</organism>
<dbReference type="Pfam" id="PF01177">
    <property type="entry name" value="Asp_Glu_race"/>
    <property type="match status" value="1"/>
</dbReference>